<evidence type="ECO:0000313" key="2">
    <source>
        <dbReference type="Proteomes" id="UP000545386"/>
    </source>
</evidence>
<dbReference type="AlphaFoldDB" id="A0A842HW93"/>
<proteinExistence type="predicted"/>
<feature type="non-terminal residue" evidence="1">
    <location>
        <position position="113"/>
    </location>
</feature>
<keyword evidence="2" id="KW-1185">Reference proteome</keyword>
<reference evidence="1 2" key="1">
    <citation type="submission" date="2020-08" db="EMBL/GenBank/DDBJ databases">
        <title>Paraeoetvoesia sp. YC-7-48 draft genome sequence.</title>
        <authorList>
            <person name="Yao L."/>
        </authorList>
    </citation>
    <scope>NUCLEOTIDE SEQUENCE [LARGE SCALE GENOMIC DNA]</scope>
    <source>
        <strain evidence="2">YC-7-48</strain>
    </source>
</reference>
<organism evidence="1 2">
    <name type="scientific">Pusillimonas minor</name>
    <dbReference type="NCBI Taxonomy" id="2697024"/>
    <lineage>
        <taxon>Bacteria</taxon>
        <taxon>Pseudomonadati</taxon>
        <taxon>Pseudomonadota</taxon>
        <taxon>Betaproteobacteria</taxon>
        <taxon>Burkholderiales</taxon>
        <taxon>Alcaligenaceae</taxon>
        <taxon>Pusillimonas</taxon>
    </lineage>
</organism>
<dbReference type="EMBL" id="JACJUU010000017">
    <property type="protein sequence ID" value="MBC2771025.1"/>
    <property type="molecule type" value="Genomic_DNA"/>
</dbReference>
<gene>
    <name evidence="1" type="ORF">GTU67_14025</name>
</gene>
<comment type="caution">
    <text evidence="1">The sequence shown here is derived from an EMBL/GenBank/DDBJ whole genome shotgun (WGS) entry which is preliminary data.</text>
</comment>
<dbReference type="Proteomes" id="UP000545386">
    <property type="component" value="Unassembled WGS sequence"/>
</dbReference>
<protein>
    <submittedName>
        <fullName evidence="1">Uncharacterized protein</fullName>
    </submittedName>
</protein>
<evidence type="ECO:0000313" key="1">
    <source>
        <dbReference type="EMBL" id="MBC2771025.1"/>
    </source>
</evidence>
<sequence>MTADHSKAAAWPEETHRKPRLFRTGNIVATPGALELLRHLEVSALGYLFRHLNGDWGDLDVEGRKKTRNVSKHGLFIIKGGQRHSLDLFLRRNTFNGGNVDVSNRFYPRDSGF</sequence>
<accession>A0A842HW93</accession>
<name>A0A842HW93_9BURK</name>